<feature type="region of interest" description="Disordered" evidence="1">
    <location>
        <begin position="58"/>
        <end position="94"/>
    </location>
</feature>
<evidence type="ECO:0000313" key="3">
    <source>
        <dbReference type="EMBL" id="EPY15367.1"/>
    </source>
</evidence>
<dbReference type="AlphaFoldDB" id="S9TBH3"/>
<sequence>MKKTWNALLLVFHPYVGALRTFNTERLSTWYDLYNPPFLTQSAQDNERKEMKEIETKEKEVKKARGEENIVVNNKKKRNQRETMKSKRKIQQRQ</sequence>
<proteinExistence type="predicted"/>
<evidence type="ECO:0008006" key="5">
    <source>
        <dbReference type="Google" id="ProtNLM"/>
    </source>
</evidence>
<keyword evidence="4" id="KW-1185">Reference proteome</keyword>
<evidence type="ECO:0000256" key="1">
    <source>
        <dbReference type="SAM" id="MobiDB-lite"/>
    </source>
</evidence>
<dbReference type="EMBL" id="ATMH01012156">
    <property type="protein sequence ID" value="EPY15367.1"/>
    <property type="molecule type" value="Genomic_DNA"/>
</dbReference>
<name>S9TBH3_9TRYP</name>
<feature type="signal peptide" evidence="2">
    <location>
        <begin position="1"/>
        <end position="18"/>
    </location>
</feature>
<evidence type="ECO:0000256" key="2">
    <source>
        <dbReference type="SAM" id="SignalP"/>
    </source>
</evidence>
<gene>
    <name evidence="3" type="ORF">STCU_12080</name>
</gene>
<comment type="caution">
    <text evidence="3">The sequence shown here is derived from an EMBL/GenBank/DDBJ whole genome shotgun (WGS) entry which is preliminary data.</text>
</comment>
<feature type="compositionally biased region" description="Basic and acidic residues" evidence="1">
    <location>
        <begin position="58"/>
        <end position="68"/>
    </location>
</feature>
<dbReference type="Proteomes" id="UP000015354">
    <property type="component" value="Unassembled WGS sequence"/>
</dbReference>
<accession>S9TBH3</accession>
<feature type="chain" id="PRO_5004570129" description="Secreted protein" evidence="2">
    <location>
        <begin position="19"/>
        <end position="94"/>
    </location>
</feature>
<organism evidence="3 4">
    <name type="scientific">Strigomonas culicis</name>
    <dbReference type="NCBI Taxonomy" id="28005"/>
    <lineage>
        <taxon>Eukaryota</taxon>
        <taxon>Discoba</taxon>
        <taxon>Euglenozoa</taxon>
        <taxon>Kinetoplastea</taxon>
        <taxon>Metakinetoplastina</taxon>
        <taxon>Trypanosomatida</taxon>
        <taxon>Trypanosomatidae</taxon>
        <taxon>Strigomonadinae</taxon>
        <taxon>Strigomonas</taxon>
    </lineage>
</organism>
<evidence type="ECO:0000313" key="4">
    <source>
        <dbReference type="Proteomes" id="UP000015354"/>
    </source>
</evidence>
<protein>
    <recommendedName>
        <fullName evidence="5">Secreted protein</fullName>
    </recommendedName>
</protein>
<keyword evidence="2" id="KW-0732">Signal</keyword>
<reference evidence="3 4" key="1">
    <citation type="journal article" date="2013" name="PLoS ONE">
        <title>Predicting the Proteins of Angomonas deanei, Strigomonas culicis and Their Respective Endosymbionts Reveals New Aspects of the Trypanosomatidae Family.</title>
        <authorList>
            <person name="Motta M.C."/>
            <person name="Martins A.C."/>
            <person name="de Souza S.S."/>
            <person name="Catta-Preta C.M."/>
            <person name="Silva R."/>
            <person name="Klein C.C."/>
            <person name="de Almeida L.G."/>
            <person name="de Lima Cunha O."/>
            <person name="Ciapina L.P."/>
            <person name="Brocchi M."/>
            <person name="Colabardini A.C."/>
            <person name="de Araujo Lima B."/>
            <person name="Machado C.R."/>
            <person name="de Almeida Soares C.M."/>
            <person name="Probst C.M."/>
            <person name="de Menezes C.B."/>
            <person name="Thompson C.E."/>
            <person name="Bartholomeu D.C."/>
            <person name="Gradia D.F."/>
            <person name="Pavoni D.P."/>
            <person name="Grisard E.C."/>
            <person name="Fantinatti-Garboggini F."/>
            <person name="Marchini F.K."/>
            <person name="Rodrigues-Luiz G.F."/>
            <person name="Wagner G."/>
            <person name="Goldman G.H."/>
            <person name="Fietto J.L."/>
            <person name="Elias M.C."/>
            <person name="Goldman M.H."/>
            <person name="Sagot M.F."/>
            <person name="Pereira M."/>
            <person name="Stoco P.H."/>
            <person name="de Mendonca-Neto R.P."/>
            <person name="Teixeira S.M."/>
            <person name="Maciel T.E."/>
            <person name="de Oliveira Mendes T.A."/>
            <person name="Urmenyi T.P."/>
            <person name="de Souza W."/>
            <person name="Schenkman S."/>
            <person name="de Vasconcelos A.T."/>
        </authorList>
    </citation>
    <scope>NUCLEOTIDE SEQUENCE [LARGE SCALE GENOMIC DNA]</scope>
</reference>